<dbReference type="Proteomes" id="UP000298216">
    <property type="component" value="Unassembled WGS sequence"/>
</dbReference>
<protein>
    <submittedName>
        <fullName evidence="1">DUF5076 domain-containing protein</fullName>
    </submittedName>
</protein>
<evidence type="ECO:0000313" key="2">
    <source>
        <dbReference type="Proteomes" id="UP000298216"/>
    </source>
</evidence>
<dbReference type="Pfam" id="PF16826">
    <property type="entry name" value="DUF5076"/>
    <property type="match status" value="1"/>
</dbReference>
<dbReference type="Gene3D" id="3.30.2370.10">
    <property type="entry name" value="putative pyruvate dehydrogenase"/>
    <property type="match status" value="1"/>
</dbReference>
<dbReference type="OrthoDB" id="7206636at2"/>
<dbReference type="AlphaFoldDB" id="A0A4Y9S0H3"/>
<proteinExistence type="predicted"/>
<organism evidence="1 2">
    <name type="scientific">Brevundimonas intermedia</name>
    <dbReference type="NCBI Taxonomy" id="74315"/>
    <lineage>
        <taxon>Bacteria</taxon>
        <taxon>Pseudomonadati</taxon>
        <taxon>Pseudomonadota</taxon>
        <taxon>Alphaproteobacteria</taxon>
        <taxon>Caulobacterales</taxon>
        <taxon>Caulobacteraceae</taxon>
        <taxon>Brevundimonas</taxon>
    </lineage>
</organism>
<dbReference type="EMBL" id="SPVH01000006">
    <property type="protein sequence ID" value="TFW13048.1"/>
    <property type="molecule type" value="Genomic_DNA"/>
</dbReference>
<name>A0A4Y9S0H3_9CAUL</name>
<dbReference type="InterPro" id="IPR031796">
    <property type="entry name" value="DUF5076"/>
</dbReference>
<accession>A0A4Y9S0H3</accession>
<sequence>MTAAALPIPEEITADGESVTELARVWWNGDVPAMVIRPALRDPALMGGVLAELAWNFSRAYAGSHGLDQEQALQGIVQGWQDAHRRAEGLKGTPLMPSVSVAKISGE</sequence>
<comment type="caution">
    <text evidence="1">The sequence shown here is derived from an EMBL/GenBank/DDBJ whole genome shotgun (WGS) entry which is preliminary data.</text>
</comment>
<reference evidence="1 2" key="1">
    <citation type="submission" date="2019-03" db="EMBL/GenBank/DDBJ databases">
        <title>Draft genome of Brevundimonas sp. a heavy metal resistant soil bacteria.</title>
        <authorList>
            <person name="Soto J."/>
        </authorList>
    </citation>
    <scope>NUCLEOTIDE SEQUENCE [LARGE SCALE GENOMIC DNA]</scope>
    <source>
        <strain evidence="1 2">B-10</strain>
    </source>
</reference>
<evidence type="ECO:0000313" key="1">
    <source>
        <dbReference type="EMBL" id="TFW13048.1"/>
    </source>
</evidence>
<dbReference type="RefSeq" id="WP_135195513.1">
    <property type="nucleotide sequence ID" value="NZ_SPVH01000006.1"/>
</dbReference>
<keyword evidence="2" id="KW-1185">Reference proteome</keyword>
<gene>
    <name evidence="1" type="ORF">EGY25_13865</name>
</gene>